<evidence type="ECO:0000313" key="1">
    <source>
        <dbReference type="EMBL" id="JAE39708.1"/>
    </source>
</evidence>
<dbReference type="EMBL" id="GBRH01158188">
    <property type="protein sequence ID" value="JAE39708.1"/>
    <property type="molecule type" value="Transcribed_RNA"/>
</dbReference>
<organism evidence="1">
    <name type="scientific">Arundo donax</name>
    <name type="common">Giant reed</name>
    <name type="synonym">Donax arundinaceus</name>
    <dbReference type="NCBI Taxonomy" id="35708"/>
    <lineage>
        <taxon>Eukaryota</taxon>
        <taxon>Viridiplantae</taxon>
        <taxon>Streptophyta</taxon>
        <taxon>Embryophyta</taxon>
        <taxon>Tracheophyta</taxon>
        <taxon>Spermatophyta</taxon>
        <taxon>Magnoliopsida</taxon>
        <taxon>Liliopsida</taxon>
        <taxon>Poales</taxon>
        <taxon>Poaceae</taxon>
        <taxon>PACMAD clade</taxon>
        <taxon>Arundinoideae</taxon>
        <taxon>Arundineae</taxon>
        <taxon>Arundo</taxon>
    </lineage>
</organism>
<proteinExistence type="predicted"/>
<reference evidence="1" key="1">
    <citation type="submission" date="2014-09" db="EMBL/GenBank/DDBJ databases">
        <authorList>
            <person name="Magalhaes I.L.F."/>
            <person name="Oliveira U."/>
            <person name="Santos F.R."/>
            <person name="Vidigal T.H.D.A."/>
            <person name="Brescovit A.D."/>
            <person name="Santos A.J."/>
        </authorList>
    </citation>
    <scope>NUCLEOTIDE SEQUENCE</scope>
    <source>
        <tissue evidence="1">Shoot tissue taken approximately 20 cm above the soil surface</tissue>
    </source>
</reference>
<dbReference type="AlphaFoldDB" id="A0A0A9I3G3"/>
<accession>A0A0A9I3G3</accession>
<protein>
    <submittedName>
        <fullName evidence="1">Uncharacterized protein</fullName>
    </submittedName>
</protein>
<name>A0A0A9I3G3_ARUDO</name>
<reference evidence="1" key="2">
    <citation type="journal article" date="2015" name="Data Brief">
        <title>Shoot transcriptome of the giant reed, Arundo donax.</title>
        <authorList>
            <person name="Barrero R.A."/>
            <person name="Guerrero F.D."/>
            <person name="Moolhuijzen P."/>
            <person name="Goolsby J.A."/>
            <person name="Tidwell J."/>
            <person name="Bellgard S.E."/>
            <person name="Bellgard M.I."/>
        </authorList>
    </citation>
    <scope>NUCLEOTIDE SEQUENCE</scope>
    <source>
        <tissue evidence="1">Shoot tissue taken approximately 20 cm above the soil surface</tissue>
    </source>
</reference>
<sequence length="42" mass="4489">MEITSEHLALSAWFLHLPSRLLASMGTVLLAVLGEANPVGSR</sequence>